<evidence type="ECO:0000313" key="2">
    <source>
        <dbReference type="Proteomes" id="UP001066276"/>
    </source>
</evidence>
<proteinExistence type="predicted"/>
<gene>
    <name evidence="1" type="ORF">NDU88_000647</name>
</gene>
<sequence length="82" mass="9010">MIRHTLVPCYLIGEPDLCDTLVLTKGSSTSGSQSWLTGARPRISFLNYRDRDVALRNARELRYVSGADASHVRLLYSTGPGG</sequence>
<protein>
    <submittedName>
        <fullName evidence="1">Uncharacterized protein</fullName>
    </submittedName>
</protein>
<keyword evidence="2" id="KW-1185">Reference proteome</keyword>
<organism evidence="1 2">
    <name type="scientific">Pleurodeles waltl</name>
    <name type="common">Iberian ribbed newt</name>
    <dbReference type="NCBI Taxonomy" id="8319"/>
    <lineage>
        <taxon>Eukaryota</taxon>
        <taxon>Metazoa</taxon>
        <taxon>Chordata</taxon>
        <taxon>Craniata</taxon>
        <taxon>Vertebrata</taxon>
        <taxon>Euteleostomi</taxon>
        <taxon>Amphibia</taxon>
        <taxon>Batrachia</taxon>
        <taxon>Caudata</taxon>
        <taxon>Salamandroidea</taxon>
        <taxon>Salamandridae</taxon>
        <taxon>Pleurodelinae</taxon>
        <taxon>Pleurodeles</taxon>
    </lineage>
</organism>
<accession>A0AAV7THD3</accession>
<comment type="caution">
    <text evidence="1">The sequence shown here is derived from an EMBL/GenBank/DDBJ whole genome shotgun (WGS) entry which is preliminary data.</text>
</comment>
<name>A0AAV7THD3_PLEWA</name>
<dbReference type="EMBL" id="JANPWB010000006">
    <property type="protein sequence ID" value="KAJ1175359.1"/>
    <property type="molecule type" value="Genomic_DNA"/>
</dbReference>
<dbReference type="Proteomes" id="UP001066276">
    <property type="component" value="Chromosome 3_2"/>
</dbReference>
<reference evidence="1" key="1">
    <citation type="journal article" date="2022" name="bioRxiv">
        <title>Sequencing and chromosome-scale assembly of the giantPleurodeles waltlgenome.</title>
        <authorList>
            <person name="Brown T."/>
            <person name="Elewa A."/>
            <person name="Iarovenko S."/>
            <person name="Subramanian E."/>
            <person name="Araus A.J."/>
            <person name="Petzold A."/>
            <person name="Susuki M."/>
            <person name="Suzuki K.-i.T."/>
            <person name="Hayashi T."/>
            <person name="Toyoda A."/>
            <person name="Oliveira C."/>
            <person name="Osipova E."/>
            <person name="Leigh N.D."/>
            <person name="Simon A."/>
            <person name="Yun M.H."/>
        </authorList>
    </citation>
    <scope>NUCLEOTIDE SEQUENCE</scope>
    <source>
        <strain evidence="1">20211129_DDA</strain>
        <tissue evidence="1">Liver</tissue>
    </source>
</reference>
<evidence type="ECO:0000313" key="1">
    <source>
        <dbReference type="EMBL" id="KAJ1175359.1"/>
    </source>
</evidence>
<dbReference type="AlphaFoldDB" id="A0AAV7THD3"/>